<dbReference type="InterPro" id="IPR023214">
    <property type="entry name" value="HAD_sf"/>
</dbReference>
<protein>
    <submittedName>
        <fullName evidence="1">Uncharacterized protein</fullName>
    </submittedName>
</protein>
<proteinExistence type="predicted"/>
<evidence type="ECO:0000313" key="2">
    <source>
        <dbReference type="Proteomes" id="UP001150569"/>
    </source>
</evidence>
<sequence>MHHSPAIGHCATSFGATMPAVPAAAVVGHDQSHTASLPAWVIPRTPVAELLVMDYDETLTIPDTITALANLTYTQHEKRHPEDSSRQAVWRDLSMAYYRDWETFTERWNAELPARYERNNHRAASGHSNVEDTEATLSQSVASHATAGHQQPSAHPLLTTTDLVDHLIQLDAVERASIERINRAGYFAGIDRATIFDYGATHVRMQPGALSAIRDWLQRYNYAEHPWSFTRALEVVPPGTEEAESEAAATLFTQSAAADESPAKAAAEVARARVRFTDAHYYQPLAGRDWAILSVNWSRDIILGALLPMLNLTTPVSSPSSPSPTVTSDAETTLSPRIVAPEDIPVVSADTGPCTAATTDSLTLQMQSDRYRYLLNKVVCNDLVYAPSTDAAAADSSNLDASNGRATGELPVTIRTGIDKLREFRRMVAIYQRDLDAYETPHLATLATALPHPDITQQFLTLHRRRHLLSIYVGDSVNDLLCLLEADVGIIVGHSRSVTQWCRDMGVPIIDLPPVGSSDRVPFPSPLRSAARQASSAPVREGWVVPPSRLGPLYRMTHWDQFSQWTAQRDAEGEVPM</sequence>
<accession>A0A9W8A1S3</accession>
<dbReference type="PANTHER" id="PTHR28181">
    <property type="entry name" value="UPF0655 PROTEIN YCR015C"/>
    <property type="match status" value="1"/>
</dbReference>
<dbReference type="EMBL" id="JANBPT010000427">
    <property type="protein sequence ID" value="KAJ1921106.1"/>
    <property type="molecule type" value="Genomic_DNA"/>
</dbReference>
<dbReference type="PANTHER" id="PTHR28181:SF1">
    <property type="entry name" value="COLD TOLERANCE PROTEIN 1"/>
    <property type="match status" value="1"/>
</dbReference>
<dbReference type="Proteomes" id="UP001150569">
    <property type="component" value="Unassembled WGS sequence"/>
</dbReference>
<dbReference type="AlphaFoldDB" id="A0A9W8A1S3"/>
<organism evidence="1 2">
    <name type="scientific">Tieghemiomyces parasiticus</name>
    <dbReference type="NCBI Taxonomy" id="78921"/>
    <lineage>
        <taxon>Eukaryota</taxon>
        <taxon>Fungi</taxon>
        <taxon>Fungi incertae sedis</taxon>
        <taxon>Zoopagomycota</taxon>
        <taxon>Kickxellomycotina</taxon>
        <taxon>Dimargaritomycetes</taxon>
        <taxon>Dimargaritales</taxon>
        <taxon>Dimargaritaceae</taxon>
        <taxon>Tieghemiomyces</taxon>
    </lineage>
</organism>
<comment type="caution">
    <text evidence="1">The sequence shown here is derived from an EMBL/GenBank/DDBJ whole genome shotgun (WGS) entry which is preliminary data.</text>
</comment>
<dbReference type="SUPFAM" id="SSF56784">
    <property type="entry name" value="HAD-like"/>
    <property type="match status" value="1"/>
</dbReference>
<name>A0A9W8A1S3_9FUNG</name>
<dbReference type="InterPro" id="IPR050849">
    <property type="entry name" value="HAD-like_hydrolase_phosphatase"/>
</dbReference>
<dbReference type="InterPro" id="IPR036412">
    <property type="entry name" value="HAD-like_sf"/>
</dbReference>
<gene>
    <name evidence="1" type="ORF">IWQ60_006845</name>
</gene>
<keyword evidence="2" id="KW-1185">Reference proteome</keyword>
<reference evidence="1" key="1">
    <citation type="submission" date="2022-07" db="EMBL/GenBank/DDBJ databases">
        <title>Phylogenomic reconstructions and comparative analyses of Kickxellomycotina fungi.</title>
        <authorList>
            <person name="Reynolds N.K."/>
            <person name="Stajich J.E."/>
            <person name="Barry K."/>
            <person name="Grigoriev I.V."/>
            <person name="Crous P."/>
            <person name="Smith M.E."/>
        </authorList>
    </citation>
    <scope>NUCLEOTIDE SEQUENCE</scope>
    <source>
        <strain evidence="1">RSA 861</strain>
    </source>
</reference>
<dbReference type="Gene3D" id="3.40.50.1000">
    <property type="entry name" value="HAD superfamily/HAD-like"/>
    <property type="match status" value="1"/>
</dbReference>
<dbReference type="OrthoDB" id="10255128at2759"/>
<evidence type="ECO:0000313" key="1">
    <source>
        <dbReference type="EMBL" id="KAJ1921106.1"/>
    </source>
</evidence>